<feature type="transmembrane region" description="Helical" evidence="1">
    <location>
        <begin position="429"/>
        <end position="448"/>
    </location>
</feature>
<feature type="transmembrane region" description="Helical" evidence="1">
    <location>
        <begin position="405"/>
        <end position="423"/>
    </location>
</feature>
<gene>
    <name evidence="2" type="ORF">HUO12_03090</name>
</gene>
<dbReference type="NCBIfam" id="NF008712">
    <property type="entry name" value="PRK11715.1-1"/>
    <property type="match status" value="1"/>
</dbReference>
<dbReference type="RefSeq" id="WP_176272210.1">
    <property type="nucleotide sequence ID" value="NZ_JABWTA010000001.1"/>
</dbReference>
<accession>A0A850H3Z1</accession>
<dbReference type="PANTHER" id="PTHR30092">
    <property type="entry name" value="INNER MEMBRANE PROTEIN CRED"/>
    <property type="match status" value="1"/>
</dbReference>
<keyword evidence="1" id="KW-1133">Transmembrane helix</keyword>
<protein>
    <submittedName>
        <fullName evidence="2">Cell envelope integrity protein CreD</fullName>
    </submittedName>
</protein>
<dbReference type="PANTHER" id="PTHR30092:SF0">
    <property type="entry name" value="INNER MEMBRANE PROTEIN CRED"/>
    <property type="match status" value="1"/>
</dbReference>
<dbReference type="InterPro" id="IPR010364">
    <property type="entry name" value="Uncharacterised_IM_CreD"/>
</dbReference>
<dbReference type="EMBL" id="JABWTA010000001">
    <property type="protein sequence ID" value="NVE93877.1"/>
    <property type="molecule type" value="Genomic_DNA"/>
</dbReference>
<name>A0A850H3Z1_9SPHN</name>
<dbReference type="GO" id="GO:0005886">
    <property type="term" value="C:plasma membrane"/>
    <property type="evidence" value="ECO:0007669"/>
    <property type="project" value="TreeGrafter"/>
</dbReference>
<dbReference type="AlphaFoldDB" id="A0A850H3Z1"/>
<feature type="transmembrane region" description="Helical" evidence="1">
    <location>
        <begin position="325"/>
        <end position="346"/>
    </location>
</feature>
<comment type="caution">
    <text evidence="2">The sequence shown here is derived from an EMBL/GenBank/DDBJ whole genome shotgun (WGS) entry which is preliminary data.</text>
</comment>
<proteinExistence type="predicted"/>
<feature type="transmembrane region" description="Helical" evidence="1">
    <location>
        <begin position="353"/>
        <end position="371"/>
    </location>
</feature>
<keyword evidence="3" id="KW-1185">Reference proteome</keyword>
<feature type="transmembrane region" description="Helical" evidence="1">
    <location>
        <begin position="12"/>
        <end position="32"/>
    </location>
</feature>
<feature type="transmembrane region" description="Helical" evidence="1">
    <location>
        <begin position="377"/>
        <end position="398"/>
    </location>
</feature>
<evidence type="ECO:0000313" key="3">
    <source>
        <dbReference type="Proteomes" id="UP000546031"/>
    </source>
</evidence>
<evidence type="ECO:0000313" key="2">
    <source>
        <dbReference type="EMBL" id="NVE93877.1"/>
    </source>
</evidence>
<sequence>MSKERSPGMKLLFAGLVGAVLIIPLIMVYALVSDRQHQARIAQDSIAAGWAGPQVVTGPLLVIPYRDEAVTTEVVDGKSVTRTVEVRKHLYLSAERQDIDTNLAPDIKKRAIYETVIYTAAVSGKAQYALPEDIERFGVKRDQLILDEVEVRLGVSDPRGLQTDSTLRIDGEALALKPGKGQASTGNSGVHAYFDWSEGEPIDLAWSYNLRGSRSFSVVPSGNATNWSASSEWPHPSFTGSFLPGEEDRELGPDGFKANWSISNLALGQSTLSHSDDGPQVYPGGNVDQYASWAATASMDGTPVATIGLIEPVDLYSQVDRAVKYGFLFIGFTFLVFLMFDIVAGARVATAEYLLTGAGLVLFFVLLLAFAEVIGFALAYIVASAAIIGLLTAYSAAVLGSWTRAGVVGAVLVGLYALLFVLLNLEALSLIIGSLMLFFALAGVMYATRGVDWSGVALKKTGEEGEPIIA</sequence>
<reference evidence="2 3" key="1">
    <citation type="submission" date="2020-06" db="EMBL/GenBank/DDBJ databases">
        <title>Altererythrobacter lutimaris sp. nov., a marine bacterium isolated from a tidal flat.</title>
        <authorList>
            <person name="Kim D."/>
            <person name="Yoo Y."/>
            <person name="Kim J.-J."/>
        </authorList>
    </citation>
    <scope>NUCLEOTIDE SEQUENCE [LARGE SCALE GENOMIC DNA]</scope>
    <source>
        <strain evidence="2 3">JGD-16</strain>
    </source>
</reference>
<keyword evidence="1" id="KW-0472">Membrane</keyword>
<organism evidence="2 3">
    <name type="scientific">Altererythrobacter lutimaris</name>
    <dbReference type="NCBI Taxonomy" id="2743979"/>
    <lineage>
        <taxon>Bacteria</taxon>
        <taxon>Pseudomonadati</taxon>
        <taxon>Pseudomonadota</taxon>
        <taxon>Alphaproteobacteria</taxon>
        <taxon>Sphingomonadales</taxon>
        <taxon>Erythrobacteraceae</taxon>
        <taxon>Altererythrobacter</taxon>
    </lineage>
</organism>
<keyword evidence="1" id="KW-0812">Transmembrane</keyword>
<dbReference type="PIRSF" id="PIRSF004548">
    <property type="entry name" value="CreD"/>
    <property type="match status" value="1"/>
</dbReference>
<evidence type="ECO:0000256" key="1">
    <source>
        <dbReference type="SAM" id="Phobius"/>
    </source>
</evidence>
<dbReference type="Pfam" id="PF06123">
    <property type="entry name" value="CreD"/>
    <property type="match status" value="1"/>
</dbReference>
<dbReference type="Proteomes" id="UP000546031">
    <property type="component" value="Unassembled WGS sequence"/>
</dbReference>